<evidence type="ECO:0000313" key="1">
    <source>
        <dbReference type="EMBL" id="KAJ4702843.1"/>
    </source>
</evidence>
<accession>A0ACC1WUW9</accession>
<proteinExistence type="predicted"/>
<evidence type="ECO:0000313" key="2">
    <source>
        <dbReference type="Proteomes" id="UP001164539"/>
    </source>
</evidence>
<dbReference type="EMBL" id="CM051406">
    <property type="protein sequence ID" value="KAJ4702843.1"/>
    <property type="molecule type" value="Genomic_DNA"/>
</dbReference>
<dbReference type="Proteomes" id="UP001164539">
    <property type="component" value="Chromosome 13"/>
</dbReference>
<keyword evidence="2" id="KW-1185">Reference proteome</keyword>
<comment type="caution">
    <text evidence="1">The sequence shown here is derived from an EMBL/GenBank/DDBJ whole genome shotgun (WGS) entry which is preliminary data.</text>
</comment>
<protein>
    <submittedName>
        <fullName evidence="1">Non-specific lipid-transfer protein</fullName>
    </submittedName>
</protein>
<sequence>MTQTILFLNLHPHFIFYIINKAVSRIPKSIFQELVTRITSHLTMKNLLFCMFFLLSLLFFYASITEAVIPCGTVDAKAAACVGFATGKAATPAPVCCSGLQQLAQSVKTVDDKKAICRCLKAGAKSLGVQDRFLSKIPEACNIKVGFPVSTSTNCET</sequence>
<organism evidence="1 2">
    <name type="scientific">Melia azedarach</name>
    <name type="common">Chinaberry tree</name>
    <dbReference type="NCBI Taxonomy" id="155640"/>
    <lineage>
        <taxon>Eukaryota</taxon>
        <taxon>Viridiplantae</taxon>
        <taxon>Streptophyta</taxon>
        <taxon>Embryophyta</taxon>
        <taxon>Tracheophyta</taxon>
        <taxon>Spermatophyta</taxon>
        <taxon>Magnoliopsida</taxon>
        <taxon>eudicotyledons</taxon>
        <taxon>Gunneridae</taxon>
        <taxon>Pentapetalae</taxon>
        <taxon>rosids</taxon>
        <taxon>malvids</taxon>
        <taxon>Sapindales</taxon>
        <taxon>Meliaceae</taxon>
        <taxon>Melia</taxon>
    </lineage>
</organism>
<gene>
    <name evidence="1" type="ORF">OWV82_022830</name>
</gene>
<name>A0ACC1WUW9_MELAZ</name>
<reference evidence="1 2" key="1">
    <citation type="journal article" date="2023" name="Science">
        <title>Complex scaffold remodeling in plant triterpene biosynthesis.</title>
        <authorList>
            <person name="De La Pena R."/>
            <person name="Hodgson H."/>
            <person name="Liu J.C."/>
            <person name="Stephenson M.J."/>
            <person name="Martin A.C."/>
            <person name="Owen C."/>
            <person name="Harkess A."/>
            <person name="Leebens-Mack J."/>
            <person name="Jimenez L.E."/>
            <person name="Osbourn A."/>
            <person name="Sattely E.S."/>
        </authorList>
    </citation>
    <scope>NUCLEOTIDE SEQUENCE [LARGE SCALE GENOMIC DNA]</scope>
    <source>
        <strain evidence="2">cv. JPN11</strain>
        <tissue evidence="1">Leaf</tissue>
    </source>
</reference>